<dbReference type="AlphaFoldDB" id="A0A8J3TFQ6"/>
<proteinExistence type="predicted"/>
<dbReference type="PANTHER" id="PTHR35585:SF1">
    <property type="entry name" value="HHE DOMAIN PROTEIN (AFU_ORTHOLOGUE AFUA_4G00730)"/>
    <property type="match status" value="1"/>
</dbReference>
<name>A0A8J3TFQ6_9ACTN</name>
<comment type="caution">
    <text evidence="2">The sequence shown here is derived from an EMBL/GenBank/DDBJ whole genome shotgun (WGS) entry which is preliminary data.</text>
</comment>
<feature type="domain" description="Hemerythrin-like" evidence="1">
    <location>
        <begin position="16"/>
        <end position="132"/>
    </location>
</feature>
<dbReference type="EMBL" id="BOON01000051">
    <property type="protein sequence ID" value="GII25434.1"/>
    <property type="molecule type" value="Genomic_DNA"/>
</dbReference>
<evidence type="ECO:0000259" key="1">
    <source>
        <dbReference type="Pfam" id="PF01814"/>
    </source>
</evidence>
<dbReference type="Pfam" id="PF01814">
    <property type="entry name" value="Hemerythrin"/>
    <property type="match status" value="1"/>
</dbReference>
<dbReference type="Gene3D" id="1.20.120.520">
    <property type="entry name" value="nmb1532 protein domain like"/>
    <property type="match status" value="1"/>
</dbReference>
<accession>A0A8J3TFQ6</accession>
<protein>
    <submittedName>
        <fullName evidence="2">Hemerythrin</fullName>
    </submittedName>
</protein>
<evidence type="ECO:0000313" key="2">
    <source>
        <dbReference type="EMBL" id="GII25434.1"/>
    </source>
</evidence>
<dbReference type="Proteomes" id="UP000599074">
    <property type="component" value="Unassembled WGS sequence"/>
</dbReference>
<gene>
    <name evidence="2" type="ORF">Pme01_50310</name>
</gene>
<evidence type="ECO:0000313" key="3">
    <source>
        <dbReference type="Proteomes" id="UP000599074"/>
    </source>
</evidence>
<dbReference type="PANTHER" id="PTHR35585">
    <property type="entry name" value="HHE DOMAIN PROTEIN (AFU_ORTHOLOGUE AFUA_4G00730)"/>
    <property type="match status" value="1"/>
</dbReference>
<sequence>MVEQSQRTTEAREPDAIDLLLEQHARIEDLFRAVLRTTGNAKREAFEDLVRLLSMHETAEEEVIHPIARRRLDFGDAVIDRRLDEERDAKGMLAGLVDLADRGDGKGMDASFDAELGRLRLAVLTHARKEERCEFGRLRHTAGEERLRTLAGAVRAAAALAPTRPHPSLTSPAANIVFGPALAVADRVRDALREVRRDNV</sequence>
<keyword evidence="3" id="KW-1185">Reference proteome</keyword>
<dbReference type="RefSeq" id="WP_168118134.1">
    <property type="nucleotide sequence ID" value="NZ_BOON01000051.1"/>
</dbReference>
<organism evidence="2 3">
    <name type="scientific">Planosporangium mesophilum</name>
    <dbReference type="NCBI Taxonomy" id="689768"/>
    <lineage>
        <taxon>Bacteria</taxon>
        <taxon>Bacillati</taxon>
        <taxon>Actinomycetota</taxon>
        <taxon>Actinomycetes</taxon>
        <taxon>Micromonosporales</taxon>
        <taxon>Micromonosporaceae</taxon>
        <taxon>Planosporangium</taxon>
    </lineage>
</organism>
<reference evidence="2" key="1">
    <citation type="submission" date="2021-01" db="EMBL/GenBank/DDBJ databases">
        <title>Whole genome shotgun sequence of Planosporangium mesophilum NBRC 109066.</title>
        <authorList>
            <person name="Komaki H."/>
            <person name="Tamura T."/>
        </authorList>
    </citation>
    <scope>NUCLEOTIDE SEQUENCE</scope>
    <source>
        <strain evidence="2">NBRC 109066</strain>
    </source>
</reference>
<dbReference type="InterPro" id="IPR012312">
    <property type="entry name" value="Hemerythrin-like"/>
</dbReference>